<evidence type="ECO:0000259" key="2">
    <source>
        <dbReference type="Pfam" id="PF00144"/>
    </source>
</evidence>
<dbReference type="SUPFAM" id="SSF56601">
    <property type="entry name" value="beta-lactamase/transpeptidase-like"/>
    <property type="match status" value="1"/>
</dbReference>
<organism evidence="3 4">
    <name type="scientific">Streptosporangium vulgare</name>
    <dbReference type="NCBI Taxonomy" id="46190"/>
    <lineage>
        <taxon>Bacteria</taxon>
        <taxon>Bacillati</taxon>
        <taxon>Actinomycetota</taxon>
        <taxon>Actinomycetes</taxon>
        <taxon>Streptosporangiales</taxon>
        <taxon>Streptosporangiaceae</taxon>
        <taxon>Streptosporangium</taxon>
    </lineage>
</organism>
<dbReference type="PANTHER" id="PTHR43319:SF3">
    <property type="entry name" value="BETA-LACTAMASE-RELATED DOMAIN-CONTAINING PROTEIN"/>
    <property type="match status" value="1"/>
</dbReference>
<evidence type="ECO:0000313" key="3">
    <source>
        <dbReference type="EMBL" id="MFB9679644.1"/>
    </source>
</evidence>
<keyword evidence="4" id="KW-1185">Reference proteome</keyword>
<name>A0ABV5TKW3_9ACTN</name>
<dbReference type="EMBL" id="JBHMBS010000017">
    <property type="protein sequence ID" value="MFB9679644.1"/>
    <property type="molecule type" value="Genomic_DNA"/>
</dbReference>
<feature type="compositionally biased region" description="Low complexity" evidence="1">
    <location>
        <begin position="209"/>
        <end position="221"/>
    </location>
</feature>
<feature type="compositionally biased region" description="Basic and acidic residues" evidence="1">
    <location>
        <begin position="222"/>
        <end position="234"/>
    </location>
</feature>
<dbReference type="Pfam" id="PF00144">
    <property type="entry name" value="Beta-lactamase"/>
    <property type="match status" value="1"/>
</dbReference>
<sequence>MLEDVAVDVWLGTADQGGTRPWRRDTVVNVFSVSKGVVATVALLCARRGLVDLDAPVARYRPGFTAEATVAELLSHRAGLPAIRSPLPPGSLYDWDAMAGALAAEEPRWTPGSGTDTTRSRSAGWSASCSAGSPEGRSATWSPRSRASPISRSGFPGRTRTGRPSCSRRKALPCRPRPSPAPDPGGAIRLPVNGPPGRGARRGPRPVRSPRAVPRALPGPDRAGRADPRPRGSK</sequence>
<reference evidence="3 4" key="1">
    <citation type="submission" date="2024-09" db="EMBL/GenBank/DDBJ databases">
        <authorList>
            <person name="Sun Q."/>
            <person name="Mori K."/>
        </authorList>
    </citation>
    <scope>NUCLEOTIDE SEQUENCE [LARGE SCALE GENOMIC DNA]</scope>
    <source>
        <strain evidence="3 4">JCM 3028</strain>
    </source>
</reference>
<dbReference type="PANTHER" id="PTHR43319">
    <property type="entry name" value="BETA-LACTAMASE-RELATED"/>
    <property type="match status" value="1"/>
</dbReference>
<dbReference type="Proteomes" id="UP001589610">
    <property type="component" value="Unassembled WGS sequence"/>
</dbReference>
<evidence type="ECO:0000256" key="1">
    <source>
        <dbReference type="SAM" id="MobiDB-lite"/>
    </source>
</evidence>
<dbReference type="RefSeq" id="WP_386161058.1">
    <property type="nucleotide sequence ID" value="NZ_JBHMBS010000017.1"/>
</dbReference>
<protein>
    <submittedName>
        <fullName evidence="3">Serine hydrolase</fullName>
    </submittedName>
</protein>
<feature type="compositionally biased region" description="Low complexity" evidence="1">
    <location>
        <begin position="120"/>
        <end position="133"/>
    </location>
</feature>
<dbReference type="InterPro" id="IPR001466">
    <property type="entry name" value="Beta-lactam-related"/>
</dbReference>
<dbReference type="Gene3D" id="3.40.710.10">
    <property type="entry name" value="DD-peptidase/beta-lactamase superfamily"/>
    <property type="match status" value="1"/>
</dbReference>
<feature type="compositionally biased region" description="Low complexity" evidence="1">
    <location>
        <begin position="142"/>
        <end position="153"/>
    </location>
</feature>
<dbReference type="InterPro" id="IPR052907">
    <property type="entry name" value="Beta-lactamase/esterase"/>
</dbReference>
<gene>
    <name evidence="3" type="ORF">ACFFRH_29525</name>
</gene>
<dbReference type="GO" id="GO:0016787">
    <property type="term" value="F:hydrolase activity"/>
    <property type="evidence" value="ECO:0007669"/>
    <property type="project" value="UniProtKB-KW"/>
</dbReference>
<proteinExistence type="predicted"/>
<accession>A0ABV5TKW3</accession>
<keyword evidence="3" id="KW-0378">Hydrolase</keyword>
<evidence type="ECO:0000313" key="4">
    <source>
        <dbReference type="Proteomes" id="UP001589610"/>
    </source>
</evidence>
<dbReference type="InterPro" id="IPR012338">
    <property type="entry name" value="Beta-lactam/transpept-like"/>
</dbReference>
<comment type="caution">
    <text evidence="3">The sequence shown here is derived from an EMBL/GenBank/DDBJ whole genome shotgun (WGS) entry which is preliminary data.</text>
</comment>
<feature type="region of interest" description="Disordered" evidence="1">
    <location>
        <begin position="104"/>
        <end position="234"/>
    </location>
</feature>
<feature type="domain" description="Beta-lactamase-related" evidence="2">
    <location>
        <begin position="5"/>
        <end position="114"/>
    </location>
</feature>